<evidence type="ECO:0000256" key="8">
    <source>
        <dbReference type="ARBA" id="ARBA00023002"/>
    </source>
</evidence>
<evidence type="ECO:0000256" key="9">
    <source>
        <dbReference type="ARBA" id="ARBA00023004"/>
    </source>
</evidence>
<feature type="binding site" evidence="11">
    <location>
        <position position="437"/>
    </location>
    <ligand>
        <name>homogentisate</name>
        <dbReference type="ChEBI" id="CHEBI:16169"/>
    </ligand>
</feature>
<dbReference type="InterPro" id="IPR005708">
    <property type="entry name" value="Homogentis_dOase"/>
</dbReference>
<evidence type="ECO:0000256" key="12">
    <source>
        <dbReference type="SAM" id="MobiDB-lite"/>
    </source>
</evidence>
<gene>
    <name evidence="15" type="ORF">CI238_13042</name>
</gene>
<keyword evidence="7 15" id="KW-0223">Dioxygenase</keyword>
<evidence type="ECO:0000256" key="3">
    <source>
        <dbReference type="ARBA" id="ARBA00007757"/>
    </source>
</evidence>
<dbReference type="GO" id="GO:0004411">
    <property type="term" value="F:homogentisate 1,2-dioxygenase activity"/>
    <property type="evidence" value="ECO:0007669"/>
    <property type="project" value="UniProtKB-EC"/>
</dbReference>
<dbReference type="PANTHER" id="PTHR11056">
    <property type="entry name" value="HOMOGENTISATE 1,2-DIOXYGENASE"/>
    <property type="match status" value="1"/>
</dbReference>
<dbReference type="PANTHER" id="PTHR11056:SF0">
    <property type="entry name" value="HOMOGENTISATE 1,2-DIOXYGENASE"/>
    <property type="match status" value="1"/>
</dbReference>
<keyword evidence="9 11" id="KW-0408">Iron</keyword>
<dbReference type="GO" id="GO:0006572">
    <property type="term" value="P:L-tyrosine catabolic process"/>
    <property type="evidence" value="ECO:0007669"/>
    <property type="project" value="UniProtKB-KW"/>
</dbReference>
<sequence>LLHSTRFNNSVQTSRSSRSPSSRPPRTSAMGSIIPNSKRYSKVSDSLPTFGASAQHAFTTEPAPADPYVYQVGFGNRFSSEAIPGTIPRSCNAPQKVKYNLYSEQLNGSTFVAPRADIQHAWFYRIFPSVAHGDLRKAPLNTDIESRFSSGNENVDFVPGALCWRAFPIPKVTGPTVDFVQGLKTIVGYGDPTTKDGLAVHMYVANASMKNRAFCSNDGDMLFVPQVGRLDIQTEFGRMMVRPGELAVVQAGIRFKVDLPDGPVRGYIQEIFGSRYELPELGPLGSNGMALPRDFEFPVASFDMDKSEWEIVYKLAGKLWSCKQNHTPFDVVAWDGNYVPFKYAAEKFVNAAFVDKDQADPSLYTVLTAKSKTPGVPATDVMFFTPKWSTATNAYRPPYYHRNMATEVVGIVYGDYKGTSRNLEAGGLSFQSSYTPHGETHEAFVQATTSELTTQRVGEGFLGFMFQISTHCAVTQYALERSGVLEVPPASLWDSMQGHFFDHVDEVNEDLRRRGRPPLGSGPSH</sequence>
<evidence type="ECO:0000256" key="10">
    <source>
        <dbReference type="ARBA" id="ARBA00023232"/>
    </source>
</evidence>
<feature type="domain" description="Homogentisate 1,2-dioxygenase N-terminal" evidence="14">
    <location>
        <begin position="70"/>
        <end position="343"/>
    </location>
</feature>
<keyword evidence="6" id="KW-0828">Tyrosine catabolism</keyword>
<dbReference type="GO" id="GO:0046872">
    <property type="term" value="F:metal ion binding"/>
    <property type="evidence" value="ECO:0007669"/>
    <property type="project" value="UniProtKB-KW"/>
</dbReference>
<keyword evidence="5 11" id="KW-0479">Metal-binding</keyword>
<comment type="similarity">
    <text evidence="3">Belongs to the homogentisate dioxygenase family.</text>
</comment>
<dbReference type="FunFam" id="2.60.120.10:FF:000034">
    <property type="entry name" value="Homogentisate 1,2-dioxygenase"/>
    <property type="match status" value="1"/>
</dbReference>
<evidence type="ECO:0000256" key="5">
    <source>
        <dbReference type="ARBA" id="ARBA00022723"/>
    </source>
</evidence>
<feature type="binding site" evidence="11">
    <location>
        <position position="416"/>
    </location>
    <ligand>
        <name>homogentisate</name>
        <dbReference type="ChEBI" id="CHEBI:16169"/>
    </ligand>
</feature>
<evidence type="ECO:0000259" key="14">
    <source>
        <dbReference type="Pfam" id="PF20510"/>
    </source>
</evidence>
<evidence type="ECO:0000259" key="13">
    <source>
        <dbReference type="Pfam" id="PF04209"/>
    </source>
</evidence>
<comment type="caution">
    <text evidence="15">The sequence shown here is derived from an EMBL/GenBank/DDBJ whole genome shotgun (WGS) entry which is preliminary data.</text>
</comment>
<dbReference type="Gene3D" id="2.60.120.10">
    <property type="entry name" value="Jelly Rolls"/>
    <property type="match status" value="1"/>
</dbReference>
<keyword evidence="8" id="KW-0560">Oxidoreductase</keyword>
<dbReference type="CDD" id="cd07000">
    <property type="entry name" value="cupin_HGO_N"/>
    <property type="match status" value="1"/>
</dbReference>
<keyword evidence="16" id="KW-1185">Reference proteome</keyword>
<name>A0A161VVN4_COLIC</name>
<dbReference type="EC" id="1.13.11.5" evidence="4"/>
<evidence type="ECO:0000256" key="4">
    <source>
        <dbReference type="ARBA" id="ARBA00013127"/>
    </source>
</evidence>
<evidence type="ECO:0000256" key="2">
    <source>
        <dbReference type="ARBA" id="ARBA00004704"/>
    </source>
</evidence>
<dbReference type="GO" id="GO:0006559">
    <property type="term" value="P:L-phenylalanine catabolic process"/>
    <property type="evidence" value="ECO:0007669"/>
    <property type="project" value="UniProtKB-UniPathway"/>
</dbReference>
<dbReference type="EMBL" id="LFIW01000368">
    <property type="protein sequence ID" value="KZL86804.1"/>
    <property type="molecule type" value="Genomic_DNA"/>
</dbReference>
<dbReference type="InterPro" id="IPR011051">
    <property type="entry name" value="RmlC_Cupin_sf"/>
</dbReference>
<comment type="cofactor">
    <cofactor evidence="1 11">
        <name>Fe cation</name>
        <dbReference type="ChEBI" id="CHEBI:24875"/>
    </cofactor>
</comment>
<feature type="binding site" evidence="11">
    <location>
        <position position="437"/>
    </location>
    <ligand>
        <name>Fe cation</name>
        <dbReference type="ChEBI" id="CHEBI:24875"/>
    </ligand>
</feature>
<evidence type="ECO:0000256" key="1">
    <source>
        <dbReference type="ARBA" id="ARBA00001962"/>
    </source>
</evidence>
<evidence type="ECO:0000313" key="15">
    <source>
        <dbReference type="EMBL" id="KZL86804.1"/>
    </source>
</evidence>
<organism evidence="15 16">
    <name type="scientific">Colletotrichum incanum</name>
    <name type="common">Soybean anthracnose fungus</name>
    <dbReference type="NCBI Taxonomy" id="1573173"/>
    <lineage>
        <taxon>Eukaryota</taxon>
        <taxon>Fungi</taxon>
        <taxon>Dikarya</taxon>
        <taxon>Ascomycota</taxon>
        <taxon>Pezizomycotina</taxon>
        <taxon>Sordariomycetes</taxon>
        <taxon>Hypocreomycetidae</taxon>
        <taxon>Glomerellales</taxon>
        <taxon>Glomerellaceae</taxon>
        <taxon>Colletotrichum</taxon>
        <taxon>Colletotrichum spaethianum species complex</taxon>
    </lineage>
</organism>
<dbReference type="AlphaFoldDB" id="A0A161VVN4"/>
<dbReference type="Proteomes" id="UP000076584">
    <property type="component" value="Unassembled WGS sequence"/>
</dbReference>
<feature type="domain" description="Homogentisate 1,2-dioxygenase C-terminal" evidence="13">
    <location>
        <begin position="347"/>
        <end position="500"/>
    </location>
</feature>
<proteinExistence type="inferred from homology"/>
<reference evidence="15 16" key="1">
    <citation type="submission" date="2015-06" db="EMBL/GenBank/DDBJ databases">
        <title>Survival trade-offs in plant roots during colonization by closely related pathogenic and mutualistic fungi.</title>
        <authorList>
            <person name="Hacquard S."/>
            <person name="Kracher B."/>
            <person name="Hiruma K."/>
            <person name="Weinman A."/>
            <person name="Muench P."/>
            <person name="Garrido Oter R."/>
            <person name="Ver Loren van Themaat E."/>
            <person name="Dallerey J.-F."/>
            <person name="Damm U."/>
            <person name="Henrissat B."/>
            <person name="Lespinet O."/>
            <person name="Thon M."/>
            <person name="Kemen E."/>
            <person name="McHardy A.C."/>
            <person name="Schulze-Lefert P."/>
            <person name="O'Connell R.J."/>
        </authorList>
    </citation>
    <scope>NUCLEOTIDE SEQUENCE [LARGE SCALE GENOMIC DNA]</scope>
    <source>
        <strain evidence="15 16">MAFF 238704</strain>
    </source>
</reference>
<feature type="region of interest" description="Disordered" evidence="12">
    <location>
        <begin position="1"/>
        <end position="33"/>
    </location>
</feature>
<dbReference type="GO" id="GO:0005737">
    <property type="term" value="C:cytoplasm"/>
    <property type="evidence" value="ECO:0007669"/>
    <property type="project" value="TreeGrafter"/>
</dbReference>
<accession>A0A161VVN4</accession>
<dbReference type="InterPro" id="IPR046451">
    <property type="entry name" value="HgmA_C"/>
</dbReference>
<feature type="compositionally biased region" description="Polar residues" evidence="12">
    <location>
        <begin position="1"/>
        <end position="12"/>
    </location>
</feature>
<dbReference type="InterPro" id="IPR014710">
    <property type="entry name" value="RmlC-like_jellyroll"/>
</dbReference>
<dbReference type="Pfam" id="PF20510">
    <property type="entry name" value="HgmA_N"/>
    <property type="match status" value="1"/>
</dbReference>
<feature type="binding site" evidence="11">
    <location>
        <position position="407"/>
    </location>
    <ligand>
        <name>Fe cation</name>
        <dbReference type="ChEBI" id="CHEBI:24875"/>
    </ligand>
</feature>
<comment type="pathway">
    <text evidence="2">Amino-acid degradation; L-phenylalanine degradation; acetoacetate and fumarate from L-phenylalanine: step 4/6.</text>
</comment>
<dbReference type="SUPFAM" id="SSF51182">
    <property type="entry name" value="RmlC-like cupins"/>
    <property type="match status" value="1"/>
</dbReference>
<dbReference type="Pfam" id="PF04209">
    <property type="entry name" value="HgmA_C"/>
    <property type="match status" value="1"/>
</dbReference>
<dbReference type="UniPathway" id="UPA00139">
    <property type="reaction ID" value="UER00339"/>
</dbReference>
<evidence type="ECO:0000313" key="16">
    <source>
        <dbReference type="Proteomes" id="UP000076584"/>
    </source>
</evidence>
<feature type="compositionally biased region" description="Low complexity" evidence="12">
    <location>
        <begin position="13"/>
        <end position="28"/>
    </location>
</feature>
<evidence type="ECO:0000256" key="11">
    <source>
        <dbReference type="PIRSR" id="PIRSR605708-2"/>
    </source>
</evidence>
<protein>
    <recommendedName>
        <fullName evidence="4">homogentisate 1,2-dioxygenase</fullName>
        <ecNumber evidence="4">1.13.11.5</ecNumber>
    </recommendedName>
</protein>
<evidence type="ECO:0000256" key="6">
    <source>
        <dbReference type="ARBA" id="ARBA00022878"/>
    </source>
</evidence>
<dbReference type="STRING" id="1573173.A0A161VVN4"/>
<feature type="non-terminal residue" evidence="15">
    <location>
        <position position="1"/>
    </location>
</feature>
<dbReference type="InterPro" id="IPR046452">
    <property type="entry name" value="HgmA_N"/>
</dbReference>
<keyword evidence="10" id="KW-0585">Phenylalanine catabolism</keyword>
<evidence type="ECO:0000256" key="7">
    <source>
        <dbReference type="ARBA" id="ARBA00022964"/>
    </source>
</evidence>
<feature type="binding site" evidence="11">
    <location>
        <position position="401"/>
    </location>
    <ligand>
        <name>Fe cation</name>
        <dbReference type="ChEBI" id="CHEBI:24875"/>
    </ligand>
</feature>